<organism evidence="7">
    <name type="scientific">mine drainage metagenome</name>
    <dbReference type="NCBI Taxonomy" id="410659"/>
    <lineage>
        <taxon>unclassified sequences</taxon>
        <taxon>metagenomes</taxon>
        <taxon>ecological metagenomes</taxon>
    </lineage>
</organism>
<feature type="transmembrane region" description="Helical" evidence="5">
    <location>
        <begin position="193"/>
        <end position="212"/>
    </location>
</feature>
<dbReference type="GO" id="GO:0015990">
    <property type="term" value="P:electron transport coupled proton transport"/>
    <property type="evidence" value="ECO:0007669"/>
    <property type="project" value="TreeGrafter"/>
</dbReference>
<proteinExistence type="predicted"/>
<evidence type="ECO:0000259" key="6">
    <source>
        <dbReference type="PROSITE" id="PS50855"/>
    </source>
</evidence>
<dbReference type="Pfam" id="PF00115">
    <property type="entry name" value="COX1"/>
    <property type="match status" value="1"/>
</dbReference>
<dbReference type="GO" id="GO:0009060">
    <property type="term" value="P:aerobic respiration"/>
    <property type="evidence" value="ECO:0007669"/>
    <property type="project" value="InterPro"/>
</dbReference>
<evidence type="ECO:0000256" key="4">
    <source>
        <dbReference type="ARBA" id="ARBA00023136"/>
    </source>
</evidence>
<evidence type="ECO:0000256" key="5">
    <source>
        <dbReference type="SAM" id="Phobius"/>
    </source>
</evidence>
<feature type="transmembrane region" description="Helical" evidence="5">
    <location>
        <begin position="129"/>
        <end position="162"/>
    </location>
</feature>
<dbReference type="PANTHER" id="PTHR10422:SF18">
    <property type="entry name" value="CYTOCHROME C OXIDASE SUBUNIT 1"/>
    <property type="match status" value="1"/>
</dbReference>
<dbReference type="PRINTS" id="PR01165">
    <property type="entry name" value="CYCOXIDASEI"/>
</dbReference>
<dbReference type="EMBL" id="AUZX01002427">
    <property type="protein sequence ID" value="EQD76632.1"/>
    <property type="molecule type" value="Genomic_DNA"/>
</dbReference>
<dbReference type="GO" id="GO:0016966">
    <property type="term" value="F:nitric oxide reductase activity"/>
    <property type="evidence" value="ECO:0007669"/>
    <property type="project" value="UniProtKB-EC"/>
</dbReference>
<dbReference type="EC" id="1.7.2.5" evidence="7"/>
<gene>
    <name evidence="7" type="ORF">B1A_03297</name>
</gene>
<evidence type="ECO:0000256" key="3">
    <source>
        <dbReference type="ARBA" id="ARBA00022989"/>
    </source>
</evidence>
<feature type="transmembrane region" description="Helical" evidence="5">
    <location>
        <begin position="224"/>
        <end position="243"/>
    </location>
</feature>
<dbReference type="GO" id="GO:0020037">
    <property type="term" value="F:heme binding"/>
    <property type="evidence" value="ECO:0007669"/>
    <property type="project" value="InterPro"/>
</dbReference>
<dbReference type="InterPro" id="IPR000883">
    <property type="entry name" value="Cyt_C_Oxase_1"/>
</dbReference>
<dbReference type="GO" id="GO:0022904">
    <property type="term" value="P:respiratory electron transport chain"/>
    <property type="evidence" value="ECO:0007669"/>
    <property type="project" value="TreeGrafter"/>
</dbReference>
<sequence>MTASQYNQLFTMHGTTMIFLFVVPVWSAFGNFMLPLMLGAKDMAFPRINAFAYWLIPLGGLVMYSGFFFGGSAAAGWTGYVPLTEKLYSPQVGQDLWILGLHIVGIASVMGAVNFLVTIHRMRAPGMTWFRLPLFVWAMEVTSALVLLASPFLAAALAMVLLDRQLGTNFFNPAHGGNVILYQLLFWFYSHPAVYIMVLPGFGVISEILPVFTRKPIFGYRAMAMSMAAIGVLGFMVFGHHMFTVGLPLPVQIFFMGATLVIAVPTGVKIFNWLGT</sequence>
<dbReference type="PANTHER" id="PTHR10422">
    <property type="entry name" value="CYTOCHROME C OXIDASE SUBUNIT 1"/>
    <property type="match status" value="1"/>
</dbReference>
<feature type="domain" description="Cytochrome oxidase subunit I profile" evidence="6">
    <location>
        <begin position="1"/>
        <end position="276"/>
    </location>
</feature>
<comment type="subcellular location">
    <subcellularLocation>
        <location evidence="1">Membrane</location>
        <topology evidence="1">Multi-pass membrane protein</topology>
    </subcellularLocation>
</comment>
<accession>T1C3S5</accession>
<dbReference type="Gene3D" id="1.20.210.10">
    <property type="entry name" value="Cytochrome c oxidase-like, subunit I domain"/>
    <property type="match status" value="1"/>
</dbReference>
<feature type="transmembrane region" description="Helical" evidence="5">
    <location>
        <begin position="249"/>
        <end position="271"/>
    </location>
</feature>
<feature type="transmembrane region" description="Helical" evidence="5">
    <location>
        <begin position="51"/>
        <end position="77"/>
    </location>
</feature>
<protein>
    <submittedName>
        <fullName evidence="7">Cytochrome c oxidase subunit I</fullName>
        <ecNumber evidence="7">1.7.2.5</ecNumber>
    </submittedName>
</protein>
<dbReference type="GO" id="GO:0016020">
    <property type="term" value="C:membrane"/>
    <property type="evidence" value="ECO:0007669"/>
    <property type="project" value="UniProtKB-SubCell"/>
</dbReference>
<keyword evidence="2 5" id="KW-0812">Transmembrane</keyword>
<dbReference type="SUPFAM" id="SSF81442">
    <property type="entry name" value="Cytochrome c oxidase subunit I-like"/>
    <property type="match status" value="1"/>
</dbReference>
<evidence type="ECO:0000313" key="7">
    <source>
        <dbReference type="EMBL" id="EQD76632.1"/>
    </source>
</evidence>
<feature type="non-terminal residue" evidence="7">
    <location>
        <position position="276"/>
    </location>
</feature>
<feature type="transmembrane region" description="Helical" evidence="5">
    <location>
        <begin position="17"/>
        <end position="39"/>
    </location>
</feature>
<dbReference type="PROSITE" id="PS00077">
    <property type="entry name" value="COX1_CUB"/>
    <property type="match status" value="1"/>
</dbReference>
<feature type="transmembrane region" description="Helical" evidence="5">
    <location>
        <begin position="97"/>
        <end position="117"/>
    </location>
</feature>
<name>T1C3S5_9ZZZZ</name>
<dbReference type="InterPro" id="IPR023615">
    <property type="entry name" value="Cyt_c_Oxase_su1_BS"/>
</dbReference>
<keyword evidence="3 5" id="KW-1133">Transmembrane helix</keyword>
<dbReference type="GO" id="GO:0004129">
    <property type="term" value="F:cytochrome-c oxidase activity"/>
    <property type="evidence" value="ECO:0007669"/>
    <property type="project" value="InterPro"/>
</dbReference>
<comment type="caution">
    <text evidence="7">The sequence shown here is derived from an EMBL/GenBank/DDBJ whole genome shotgun (WGS) entry which is preliminary data.</text>
</comment>
<dbReference type="InterPro" id="IPR036927">
    <property type="entry name" value="Cyt_c_oxase-like_su1_sf"/>
</dbReference>
<reference evidence="7" key="1">
    <citation type="submission" date="2013-08" db="EMBL/GenBank/DDBJ databases">
        <authorList>
            <person name="Mendez C."/>
            <person name="Richter M."/>
            <person name="Ferrer M."/>
            <person name="Sanchez J."/>
        </authorList>
    </citation>
    <scope>NUCLEOTIDE SEQUENCE</scope>
</reference>
<keyword evidence="7" id="KW-0560">Oxidoreductase</keyword>
<evidence type="ECO:0000256" key="2">
    <source>
        <dbReference type="ARBA" id="ARBA00022692"/>
    </source>
</evidence>
<evidence type="ECO:0000256" key="1">
    <source>
        <dbReference type="ARBA" id="ARBA00004141"/>
    </source>
</evidence>
<dbReference type="InterPro" id="IPR023616">
    <property type="entry name" value="Cyt_c_oxase-like_su1_dom"/>
</dbReference>
<reference evidence="7" key="2">
    <citation type="journal article" date="2014" name="ISME J.">
        <title>Microbial stratification in low pH oxic and suboxic macroscopic growths along an acid mine drainage.</title>
        <authorList>
            <person name="Mendez-Garcia C."/>
            <person name="Mesa V."/>
            <person name="Sprenger R.R."/>
            <person name="Richter M."/>
            <person name="Diez M.S."/>
            <person name="Solano J."/>
            <person name="Bargiela R."/>
            <person name="Golyshina O.V."/>
            <person name="Manteca A."/>
            <person name="Ramos J.L."/>
            <person name="Gallego J.R."/>
            <person name="Llorente I."/>
            <person name="Martins Dos Santos V.A."/>
            <person name="Jensen O.N."/>
            <person name="Pelaez A.I."/>
            <person name="Sanchez J."/>
            <person name="Ferrer M."/>
        </authorList>
    </citation>
    <scope>NUCLEOTIDE SEQUENCE</scope>
</reference>
<dbReference type="PROSITE" id="PS50855">
    <property type="entry name" value="COX1"/>
    <property type="match status" value="1"/>
</dbReference>
<dbReference type="AlphaFoldDB" id="T1C3S5"/>
<keyword evidence="4 5" id="KW-0472">Membrane</keyword>